<protein>
    <submittedName>
        <fullName evidence="2">Uncharacterized protein</fullName>
    </submittedName>
</protein>
<evidence type="ECO:0000313" key="2">
    <source>
        <dbReference type="EMBL" id="RNA21599.1"/>
    </source>
</evidence>
<name>A0A3M7RDR9_BRAPC</name>
<evidence type="ECO:0000256" key="1">
    <source>
        <dbReference type="SAM" id="Phobius"/>
    </source>
</evidence>
<proteinExistence type="predicted"/>
<gene>
    <name evidence="2" type="ORF">BpHYR1_049388</name>
</gene>
<dbReference type="Proteomes" id="UP000276133">
    <property type="component" value="Unassembled WGS sequence"/>
</dbReference>
<keyword evidence="3" id="KW-1185">Reference proteome</keyword>
<evidence type="ECO:0000313" key="3">
    <source>
        <dbReference type="Proteomes" id="UP000276133"/>
    </source>
</evidence>
<accession>A0A3M7RDR9</accession>
<comment type="caution">
    <text evidence="2">The sequence shown here is derived from an EMBL/GenBank/DDBJ whole genome shotgun (WGS) entry which is preliminary data.</text>
</comment>
<keyword evidence="1" id="KW-0812">Transmembrane</keyword>
<dbReference type="EMBL" id="REGN01003636">
    <property type="protein sequence ID" value="RNA21599.1"/>
    <property type="molecule type" value="Genomic_DNA"/>
</dbReference>
<sequence>MLSNESSVNSLAESVAAAAAVVVVVVVVCSDSVSGQQNFSILLNLADSNWAIDEEVCKMRPDQSDQLSENETLDLSTADSERLLYQTQFLELRICIVDVRGFVRIKRHCFKKKSGHNYYLEWQKIHAAVIMTDE</sequence>
<keyword evidence="1" id="KW-0472">Membrane</keyword>
<keyword evidence="1" id="KW-1133">Transmembrane helix</keyword>
<dbReference type="AlphaFoldDB" id="A0A3M7RDR9"/>
<organism evidence="2 3">
    <name type="scientific">Brachionus plicatilis</name>
    <name type="common">Marine rotifer</name>
    <name type="synonym">Brachionus muelleri</name>
    <dbReference type="NCBI Taxonomy" id="10195"/>
    <lineage>
        <taxon>Eukaryota</taxon>
        <taxon>Metazoa</taxon>
        <taxon>Spiralia</taxon>
        <taxon>Gnathifera</taxon>
        <taxon>Rotifera</taxon>
        <taxon>Eurotatoria</taxon>
        <taxon>Monogononta</taxon>
        <taxon>Pseudotrocha</taxon>
        <taxon>Ploima</taxon>
        <taxon>Brachionidae</taxon>
        <taxon>Brachionus</taxon>
    </lineage>
</organism>
<reference evidence="2 3" key="1">
    <citation type="journal article" date="2018" name="Sci. Rep.">
        <title>Genomic signatures of local adaptation to the degree of environmental predictability in rotifers.</title>
        <authorList>
            <person name="Franch-Gras L."/>
            <person name="Hahn C."/>
            <person name="Garcia-Roger E.M."/>
            <person name="Carmona M.J."/>
            <person name="Serra M."/>
            <person name="Gomez A."/>
        </authorList>
    </citation>
    <scope>NUCLEOTIDE SEQUENCE [LARGE SCALE GENOMIC DNA]</scope>
    <source>
        <strain evidence="2">HYR1</strain>
    </source>
</reference>
<feature type="transmembrane region" description="Helical" evidence="1">
    <location>
        <begin position="15"/>
        <end position="33"/>
    </location>
</feature>